<accession>A0AAE0HV33</accession>
<comment type="caution">
    <text evidence="1">The sequence shown here is derived from an EMBL/GenBank/DDBJ whole genome shotgun (WGS) entry which is preliminary data.</text>
</comment>
<dbReference type="AlphaFoldDB" id="A0AAE0HV33"/>
<keyword evidence="2" id="KW-1185">Reference proteome</keyword>
<evidence type="ECO:0000313" key="2">
    <source>
        <dbReference type="Proteomes" id="UP001283341"/>
    </source>
</evidence>
<organism evidence="1 2">
    <name type="scientific">Apodospora peruviana</name>
    <dbReference type="NCBI Taxonomy" id="516989"/>
    <lineage>
        <taxon>Eukaryota</taxon>
        <taxon>Fungi</taxon>
        <taxon>Dikarya</taxon>
        <taxon>Ascomycota</taxon>
        <taxon>Pezizomycotina</taxon>
        <taxon>Sordariomycetes</taxon>
        <taxon>Sordariomycetidae</taxon>
        <taxon>Sordariales</taxon>
        <taxon>Lasiosphaeriaceae</taxon>
        <taxon>Apodospora</taxon>
    </lineage>
</organism>
<protein>
    <submittedName>
        <fullName evidence="1">Uncharacterized protein</fullName>
    </submittedName>
</protein>
<proteinExistence type="predicted"/>
<dbReference type="EMBL" id="JAUEDM010000007">
    <property type="protein sequence ID" value="KAK3313470.1"/>
    <property type="molecule type" value="Genomic_DNA"/>
</dbReference>
<gene>
    <name evidence="1" type="ORF">B0H66DRAFT_566289</name>
</gene>
<evidence type="ECO:0000313" key="1">
    <source>
        <dbReference type="EMBL" id="KAK3313470.1"/>
    </source>
</evidence>
<dbReference type="Proteomes" id="UP001283341">
    <property type="component" value="Unassembled WGS sequence"/>
</dbReference>
<reference evidence="1" key="1">
    <citation type="journal article" date="2023" name="Mol. Phylogenet. Evol.">
        <title>Genome-scale phylogeny and comparative genomics of the fungal order Sordariales.</title>
        <authorList>
            <person name="Hensen N."/>
            <person name="Bonometti L."/>
            <person name="Westerberg I."/>
            <person name="Brannstrom I.O."/>
            <person name="Guillou S."/>
            <person name="Cros-Aarteil S."/>
            <person name="Calhoun S."/>
            <person name="Haridas S."/>
            <person name="Kuo A."/>
            <person name="Mondo S."/>
            <person name="Pangilinan J."/>
            <person name="Riley R."/>
            <person name="LaButti K."/>
            <person name="Andreopoulos B."/>
            <person name="Lipzen A."/>
            <person name="Chen C."/>
            <person name="Yan M."/>
            <person name="Daum C."/>
            <person name="Ng V."/>
            <person name="Clum A."/>
            <person name="Steindorff A."/>
            <person name="Ohm R.A."/>
            <person name="Martin F."/>
            <person name="Silar P."/>
            <person name="Natvig D.O."/>
            <person name="Lalanne C."/>
            <person name="Gautier V."/>
            <person name="Ament-Velasquez S.L."/>
            <person name="Kruys A."/>
            <person name="Hutchinson M.I."/>
            <person name="Powell A.J."/>
            <person name="Barry K."/>
            <person name="Miller A.N."/>
            <person name="Grigoriev I.V."/>
            <person name="Debuchy R."/>
            <person name="Gladieux P."/>
            <person name="Hiltunen Thoren M."/>
            <person name="Johannesson H."/>
        </authorList>
    </citation>
    <scope>NUCLEOTIDE SEQUENCE</scope>
    <source>
        <strain evidence="1">CBS 118394</strain>
    </source>
</reference>
<sequence>MIQWPDLADRMATVVGLVCLCLESVVDCGVSIRVSYLFSVVTLLSVAMKHGRRRGSGWPGRDHYTQPSLS</sequence>
<name>A0AAE0HV33_9PEZI</name>
<reference evidence="1" key="2">
    <citation type="submission" date="2023-06" db="EMBL/GenBank/DDBJ databases">
        <authorList>
            <consortium name="Lawrence Berkeley National Laboratory"/>
            <person name="Haridas S."/>
            <person name="Hensen N."/>
            <person name="Bonometti L."/>
            <person name="Westerberg I."/>
            <person name="Brannstrom I.O."/>
            <person name="Guillou S."/>
            <person name="Cros-Aarteil S."/>
            <person name="Calhoun S."/>
            <person name="Kuo A."/>
            <person name="Mondo S."/>
            <person name="Pangilinan J."/>
            <person name="Riley R."/>
            <person name="Labutti K."/>
            <person name="Andreopoulos B."/>
            <person name="Lipzen A."/>
            <person name="Chen C."/>
            <person name="Yanf M."/>
            <person name="Daum C."/>
            <person name="Ng V."/>
            <person name="Clum A."/>
            <person name="Steindorff A."/>
            <person name="Ohm R."/>
            <person name="Martin F."/>
            <person name="Silar P."/>
            <person name="Natvig D."/>
            <person name="Lalanne C."/>
            <person name="Gautier V."/>
            <person name="Ament-Velasquez S.L."/>
            <person name="Kruys A."/>
            <person name="Hutchinson M.I."/>
            <person name="Powell A.J."/>
            <person name="Barry K."/>
            <person name="Miller A.N."/>
            <person name="Grigoriev I.V."/>
            <person name="Debuchy R."/>
            <person name="Gladieux P."/>
            <person name="Thoren M.H."/>
            <person name="Johannesson H."/>
        </authorList>
    </citation>
    <scope>NUCLEOTIDE SEQUENCE</scope>
    <source>
        <strain evidence="1">CBS 118394</strain>
    </source>
</reference>